<sequence>MPFIPGTPESRMGRTDSKNPETTCRGITSSGRPCRRPLNASSNGPHVSRKRADRLAVDDPANPDLYCHQHKDQADASARSSPGPKTSNTPILEGRESLDTLIDRLGIVEAQQKSHHRRKKTHRSSDHHGDGGRHEEKTSEVKNTYVSEVPQKPRPTTTRKSFLCCCFSIPFGEDEQEEEDHARPARPKPRPVQSAPADAAAAAAAARPPSSSQHLTPGPRPGLAASKHSSAQSGNSQTSELMSLISAQTAPQTASQLLAELAKPPSAQDEPGYIYIFWLTPESAAGKPPTDAARSLLAPPSKSSDARQRRPSDALERYAAENSSSKPRSRSGGKDRDGKHDKNGGGGGGGGKKTILLKIGRASNVQRRLNEWQRQCGYDIDLIRYYPYVPSQSEQDTPRKMPHSHKVERLVHIELAGLGLRASDRGETCAACGRAHREWFEVEASRRGVQVVDEVVRRWSDWDEGRGGGK</sequence>
<evidence type="ECO:0000259" key="2">
    <source>
        <dbReference type="SMART" id="SM00974"/>
    </source>
</evidence>
<name>A0ABY0H2G6_9PEZI</name>
<dbReference type="InterPro" id="IPR053006">
    <property type="entry name" value="Meiosis_regulatory"/>
</dbReference>
<evidence type="ECO:0000313" key="4">
    <source>
        <dbReference type="Proteomes" id="UP000294003"/>
    </source>
</evidence>
<feature type="compositionally biased region" description="Polar residues" evidence="1">
    <location>
        <begin position="20"/>
        <end position="31"/>
    </location>
</feature>
<organism evidence="3 4">
    <name type="scientific">Monosporascus cannonballus</name>
    <dbReference type="NCBI Taxonomy" id="155416"/>
    <lineage>
        <taxon>Eukaryota</taxon>
        <taxon>Fungi</taxon>
        <taxon>Dikarya</taxon>
        <taxon>Ascomycota</taxon>
        <taxon>Pezizomycotina</taxon>
        <taxon>Sordariomycetes</taxon>
        <taxon>Xylariomycetidae</taxon>
        <taxon>Xylariales</taxon>
        <taxon>Xylariales incertae sedis</taxon>
        <taxon>Monosporascus</taxon>
    </lineage>
</organism>
<protein>
    <recommendedName>
        <fullName evidence="2">Bacteriophage T5 Orf172 DNA-binding domain-containing protein</fullName>
    </recommendedName>
</protein>
<dbReference type="EMBL" id="QJNS01000301">
    <property type="protein sequence ID" value="RYO80082.1"/>
    <property type="molecule type" value="Genomic_DNA"/>
</dbReference>
<feature type="compositionally biased region" description="Basic and acidic residues" evidence="1">
    <location>
        <begin position="123"/>
        <end position="140"/>
    </location>
</feature>
<comment type="caution">
    <text evidence="3">The sequence shown here is derived from an EMBL/GenBank/DDBJ whole genome shotgun (WGS) entry which is preliminary data.</text>
</comment>
<feature type="region of interest" description="Disordered" evidence="1">
    <location>
        <begin position="1"/>
        <end position="96"/>
    </location>
</feature>
<evidence type="ECO:0000256" key="1">
    <source>
        <dbReference type="SAM" id="MobiDB-lite"/>
    </source>
</evidence>
<feature type="compositionally biased region" description="Basic and acidic residues" evidence="1">
    <location>
        <begin position="304"/>
        <end position="319"/>
    </location>
</feature>
<dbReference type="InterPro" id="IPR018306">
    <property type="entry name" value="Phage_T5_Orf172_DNA-bd"/>
</dbReference>
<dbReference type="PANTHER" id="PTHR28094">
    <property type="entry name" value="MEIOTICALLY UP-REGULATED GENE 113 PROTEIN"/>
    <property type="match status" value="1"/>
</dbReference>
<accession>A0ABY0H2G6</accession>
<dbReference type="Pfam" id="PF10544">
    <property type="entry name" value="T5orf172"/>
    <property type="match status" value="1"/>
</dbReference>
<feature type="compositionally biased region" description="Basic and acidic residues" evidence="1">
    <location>
        <begin position="332"/>
        <end position="343"/>
    </location>
</feature>
<feature type="compositionally biased region" description="Polar residues" evidence="1">
    <location>
        <begin position="78"/>
        <end position="90"/>
    </location>
</feature>
<feature type="region of interest" description="Disordered" evidence="1">
    <location>
        <begin position="110"/>
        <end position="158"/>
    </location>
</feature>
<keyword evidence="4" id="KW-1185">Reference proteome</keyword>
<proteinExistence type="predicted"/>
<feature type="region of interest" description="Disordered" evidence="1">
    <location>
        <begin position="286"/>
        <end position="354"/>
    </location>
</feature>
<feature type="domain" description="Bacteriophage T5 Orf172 DNA-binding" evidence="2">
    <location>
        <begin position="351"/>
        <end position="459"/>
    </location>
</feature>
<feature type="region of interest" description="Disordered" evidence="1">
    <location>
        <begin position="175"/>
        <end position="239"/>
    </location>
</feature>
<dbReference type="SMART" id="SM00974">
    <property type="entry name" value="T5orf172"/>
    <property type="match status" value="1"/>
</dbReference>
<feature type="compositionally biased region" description="Polar residues" evidence="1">
    <location>
        <begin position="227"/>
        <end position="239"/>
    </location>
</feature>
<feature type="compositionally biased region" description="Basic residues" evidence="1">
    <location>
        <begin position="113"/>
        <end position="122"/>
    </location>
</feature>
<dbReference type="PANTHER" id="PTHR28094:SF2">
    <property type="entry name" value="BACTERIOPHAGE T5 ORF172 DNA-BINDING DOMAIN-CONTAINING PROTEIN"/>
    <property type="match status" value="1"/>
</dbReference>
<gene>
    <name evidence="3" type="ORF">DL762_007839</name>
</gene>
<dbReference type="Proteomes" id="UP000294003">
    <property type="component" value="Unassembled WGS sequence"/>
</dbReference>
<feature type="compositionally biased region" description="Low complexity" evidence="1">
    <location>
        <begin position="194"/>
        <end position="212"/>
    </location>
</feature>
<reference evidence="3 4" key="1">
    <citation type="submission" date="2018-06" db="EMBL/GenBank/DDBJ databases">
        <title>Complete Genomes of Monosporascus.</title>
        <authorList>
            <person name="Robinson A.J."/>
            <person name="Natvig D.O."/>
        </authorList>
    </citation>
    <scope>NUCLEOTIDE SEQUENCE [LARGE SCALE GENOMIC DNA]</scope>
    <source>
        <strain evidence="3 4">CBS 609.92</strain>
    </source>
</reference>
<evidence type="ECO:0000313" key="3">
    <source>
        <dbReference type="EMBL" id="RYO80082.1"/>
    </source>
</evidence>